<dbReference type="InterPro" id="IPR020037">
    <property type="entry name" value="DUF4312"/>
</dbReference>
<gene>
    <name evidence="1" type="ORF">JZO70_10460</name>
</gene>
<name>A0ABS3LAE5_9ENTE</name>
<accession>A0ABS3LAE5</accession>
<evidence type="ECO:0000313" key="1">
    <source>
        <dbReference type="EMBL" id="MBO1306587.1"/>
    </source>
</evidence>
<proteinExistence type="predicted"/>
<reference evidence="1 2" key="1">
    <citation type="submission" date="2021-03" db="EMBL/GenBank/DDBJ databases">
        <title>Enterococcal diversity collection.</title>
        <authorList>
            <person name="Gilmore M.S."/>
            <person name="Schwartzman J."/>
            <person name="Van Tyne D."/>
            <person name="Martin M."/>
            <person name="Earl A.M."/>
            <person name="Manson A.L."/>
            <person name="Straub T."/>
            <person name="Salamzade R."/>
            <person name="Saavedra J."/>
            <person name="Lebreton F."/>
            <person name="Prichula J."/>
            <person name="Schaufler K."/>
            <person name="Gaca A."/>
            <person name="Sgardioli B."/>
            <person name="Wagenaar J."/>
            <person name="Strong T."/>
        </authorList>
    </citation>
    <scope>NUCLEOTIDE SEQUENCE [LARGE SCALE GENOMIC DNA]</scope>
    <source>
        <strain evidence="1 2">669A</strain>
    </source>
</reference>
<dbReference type="NCBIfam" id="TIGR03578">
    <property type="entry name" value="EF_0831"/>
    <property type="match status" value="1"/>
</dbReference>
<evidence type="ECO:0000313" key="2">
    <source>
        <dbReference type="Proteomes" id="UP000664601"/>
    </source>
</evidence>
<sequence length="117" mass="13312">MNTTEKKLQKIIVSGKGETKAAAFSDGLSQVQKKVLKETSDVILRIEPKSVAVLAAEEQRYTERFLFFFFPRERVDYEVKLEIEVELLMINMGDIPFEQVNQAAPDAVSVPFLSKKM</sequence>
<protein>
    <submittedName>
        <fullName evidence="1">DUF4312 family protein</fullName>
    </submittedName>
</protein>
<dbReference type="Proteomes" id="UP000664601">
    <property type="component" value="Unassembled WGS sequence"/>
</dbReference>
<dbReference type="RefSeq" id="WP_207673512.1">
    <property type="nucleotide sequence ID" value="NZ_JAFREM010000016.1"/>
</dbReference>
<dbReference type="Pfam" id="PF14189">
    <property type="entry name" value="DUF4312"/>
    <property type="match status" value="1"/>
</dbReference>
<organism evidence="1 2">
    <name type="scientific">Candidatus Enterococcus moelleringii</name>
    <dbReference type="NCBI Taxonomy" id="2815325"/>
    <lineage>
        <taxon>Bacteria</taxon>
        <taxon>Bacillati</taxon>
        <taxon>Bacillota</taxon>
        <taxon>Bacilli</taxon>
        <taxon>Lactobacillales</taxon>
        <taxon>Enterococcaceae</taxon>
        <taxon>Enterococcus</taxon>
    </lineage>
</organism>
<keyword evidence="2" id="KW-1185">Reference proteome</keyword>
<dbReference type="EMBL" id="JAFREM010000016">
    <property type="protein sequence ID" value="MBO1306587.1"/>
    <property type="molecule type" value="Genomic_DNA"/>
</dbReference>
<comment type="caution">
    <text evidence="1">The sequence shown here is derived from an EMBL/GenBank/DDBJ whole genome shotgun (WGS) entry which is preliminary data.</text>
</comment>